<dbReference type="Pfam" id="PF03726">
    <property type="entry name" value="PNPase"/>
    <property type="match status" value="1"/>
</dbReference>
<evidence type="ECO:0000256" key="9">
    <source>
        <dbReference type="ARBA" id="ARBA00031451"/>
    </source>
</evidence>
<feature type="region of interest" description="Disordered" evidence="11">
    <location>
        <begin position="773"/>
        <end position="823"/>
    </location>
</feature>
<dbReference type="SMART" id="SM00316">
    <property type="entry name" value="S1"/>
    <property type="match status" value="1"/>
</dbReference>
<dbReference type="GO" id="GO:0016123">
    <property type="term" value="P:xanthophyll biosynthetic process"/>
    <property type="evidence" value="ECO:0007669"/>
    <property type="project" value="EnsemblPlants"/>
</dbReference>
<dbReference type="Gene3D" id="3.30.1370.10">
    <property type="entry name" value="K Homology domain, type 1"/>
    <property type="match status" value="1"/>
</dbReference>
<dbReference type="PANTHER" id="PTHR11252:SF0">
    <property type="entry name" value="POLYRIBONUCLEOTIDE NUCLEOTIDYLTRANSFERASE 1, MITOCHONDRIAL"/>
    <property type="match status" value="1"/>
</dbReference>
<dbReference type="GO" id="GO:0006364">
    <property type="term" value="P:rRNA processing"/>
    <property type="evidence" value="ECO:0007669"/>
    <property type="project" value="UniProtKB-KW"/>
</dbReference>
<dbReference type="Proteomes" id="UP000001568">
    <property type="component" value="Chromosome 3"/>
</dbReference>
<dbReference type="GO" id="GO:0004654">
    <property type="term" value="F:polyribonucleotide nucleotidyltransferase activity"/>
    <property type="evidence" value="ECO:0007669"/>
    <property type="project" value="UniProtKB-EC"/>
</dbReference>
<feature type="domain" description="S1 motif" evidence="12">
    <location>
        <begin position="695"/>
        <end position="764"/>
    </location>
</feature>
<evidence type="ECO:0000256" key="3">
    <source>
        <dbReference type="ARBA" id="ARBA00022490"/>
    </source>
</evidence>
<dbReference type="FunFam" id="3.30.230.70:FF:000001">
    <property type="entry name" value="Polyribonucleotide nucleotidyltransferase"/>
    <property type="match status" value="1"/>
</dbReference>
<dbReference type="GO" id="GO:0000958">
    <property type="term" value="P:mitochondrial mRNA catabolic process"/>
    <property type="evidence" value="ECO:0007669"/>
    <property type="project" value="TreeGrafter"/>
</dbReference>
<sequence length="823" mass="87526">MDARATSRASAWTRARETRARGERRAASGDGARARANARRRATRATRARGAEHALDALYLGGRAERDARELVLRIGESEVRLETGKIGLQANGAVFASEGETVLYNTACASRECTGDGSFVPLTVNYAERFSAAGRTSGGYKKRDGGLRENETLKARLVDRPIRPMMYKGWGYETQVLQWLMSFDAERSTDALAITAASAALAVSDIPLKKPVVGVRVGLMPGSDEPVVNPTSEQMKQSRLDLVLAGTDEAVLMIEGFCDFLTTDEMLRAIEKGQEAVAKACKEIDAWAATVAPQKMMQKLIVQPEGVDEAVAALVEDELKQAIVVPIKQERGAMIGAARERAVEALQDEFQASAVINACGKIESRALRDVIRTKGRRQDGRTTSMIRPIACEAGILPRTHGSSLFTRGETQAIGVATLGGSQDAQRQDDVEAGEDKRFMLHYFFPPSSVGETGRTGGASRREIGHGNLAERALMPILPSEEDFPFVCKLESTITESNGSSSMATVCAGTLALLDAGVPIKRKVAGIAMGLILGSEAAGGGDELEPIVLTDILGSEDALGDMDFKVAGDKDGITAFQMDIKVEGITIDVMKTALEEAQKGLVHILGEMEKCDPAPAGATSKYAPRIASIAVPEKYFGKVIGKGGETIRSIMEKTGAENIDVNKEKEMVFVTGGADADLDAAIRMIEGMIVEPEVGKIYRGCVVKKVVEFGCFVEYLPGLEGLVHISELDVSRVPNVSDVTSEGAVMDVKIIAVDNRGKTSLSRKEVLLEENPELAAAGSMSDDSANERNGGGGGRGGGGRGGRGGRAGPKRDSGGPKRDSGGF</sequence>
<dbReference type="GO" id="GO:0015995">
    <property type="term" value="P:chlorophyll biosynthetic process"/>
    <property type="evidence" value="ECO:0007669"/>
    <property type="project" value="EnsemblPlants"/>
</dbReference>
<dbReference type="InterPro" id="IPR020568">
    <property type="entry name" value="Ribosomal_Su5_D2-typ_SF"/>
</dbReference>
<keyword evidence="3" id="KW-0963">Cytoplasm</keyword>
<evidence type="ECO:0000256" key="10">
    <source>
        <dbReference type="PROSITE-ProRule" id="PRU00117"/>
    </source>
</evidence>
<dbReference type="InterPro" id="IPR012340">
    <property type="entry name" value="NA-bd_OB-fold"/>
</dbReference>
<dbReference type="Pfam" id="PF01138">
    <property type="entry name" value="RNase_PH"/>
    <property type="match status" value="2"/>
</dbReference>
<dbReference type="GO" id="GO:0000175">
    <property type="term" value="F:3'-5'-RNA exonuclease activity"/>
    <property type="evidence" value="ECO:0007669"/>
    <property type="project" value="EnsemblPlants"/>
</dbReference>
<feature type="compositionally biased region" description="Basic and acidic residues" evidence="11">
    <location>
        <begin position="809"/>
        <end position="823"/>
    </location>
</feature>
<dbReference type="GO" id="GO:0000965">
    <property type="term" value="P:mitochondrial RNA 3'-end processing"/>
    <property type="evidence" value="ECO:0007669"/>
    <property type="project" value="TreeGrafter"/>
</dbReference>
<evidence type="ECO:0000256" key="4">
    <source>
        <dbReference type="ARBA" id="ARBA00022552"/>
    </source>
</evidence>
<accession>A4RTW2</accession>
<dbReference type="PANTHER" id="PTHR11252">
    <property type="entry name" value="POLYRIBONUCLEOTIDE NUCLEOTIDYLTRANSFERASE"/>
    <property type="match status" value="1"/>
</dbReference>
<dbReference type="GO" id="GO:0008033">
    <property type="term" value="P:tRNA processing"/>
    <property type="evidence" value="ECO:0007669"/>
    <property type="project" value="UniProtKB-KW"/>
</dbReference>
<dbReference type="GeneID" id="5000610"/>
<dbReference type="SUPFAM" id="SSF54791">
    <property type="entry name" value="Eukaryotic type KH-domain (KH-domain type I)"/>
    <property type="match status" value="1"/>
</dbReference>
<dbReference type="GO" id="GO:0031425">
    <property type="term" value="P:chloroplast RNA processing"/>
    <property type="evidence" value="ECO:0007669"/>
    <property type="project" value="EnsemblPlants"/>
</dbReference>
<evidence type="ECO:0000313" key="14">
    <source>
        <dbReference type="Proteomes" id="UP000001568"/>
    </source>
</evidence>
<dbReference type="HAMAP" id="MF_01595">
    <property type="entry name" value="PNPase"/>
    <property type="match status" value="1"/>
</dbReference>
<dbReference type="InterPro" id="IPR015847">
    <property type="entry name" value="ExoRNase_PH_dom2"/>
</dbReference>
<evidence type="ECO:0000313" key="13">
    <source>
        <dbReference type="EMBL" id="ABO94858.1"/>
    </source>
</evidence>
<comment type="similarity">
    <text evidence="1">Belongs to the polyribonucleotide nucleotidyltransferase family.</text>
</comment>
<dbReference type="NCBIfam" id="TIGR03591">
    <property type="entry name" value="polynuc_phos"/>
    <property type="match status" value="1"/>
</dbReference>
<dbReference type="GO" id="GO:0005739">
    <property type="term" value="C:mitochondrion"/>
    <property type="evidence" value="ECO:0007669"/>
    <property type="project" value="TreeGrafter"/>
</dbReference>
<dbReference type="GO" id="GO:0005829">
    <property type="term" value="C:cytosol"/>
    <property type="evidence" value="ECO:0007669"/>
    <property type="project" value="TreeGrafter"/>
</dbReference>
<keyword evidence="8 10" id="KW-0694">RNA-binding</keyword>
<dbReference type="Gene3D" id="3.30.230.70">
    <property type="entry name" value="GHMP Kinase, N-terminal domain"/>
    <property type="match status" value="2"/>
</dbReference>
<dbReference type="KEGG" id="olu:OSTLU_34347"/>
<keyword evidence="5" id="KW-0808">Transferase</keyword>
<keyword evidence="6" id="KW-0819">tRNA processing</keyword>
<keyword evidence="7" id="KW-0548">Nucleotidyltransferase</keyword>
<dbReference type="OMA" id="RFMFHYN"/>
<dbReference type="InterPro" id="IPR036345">
    <property type="entry name" value="ExoRNase_PH_dom2_sf"/>
</dbReference>
<dbReference type="CDD" id="cd04472">
    <property type="entry name" value="S1_PNPase"/>
    <property type="match status" value="1"/>
</dbReference>
<dbReference type="InterPro" id="IPR003029">
    <property type="entry name" value="S1_domain"/>
</dbReference>
<evidence type="ECO:0000256" key="8">
    <source>
        <dbReference type="ARBA" id="ARBA00022884"/>
    </source>
</evidence>
<dbReference type="SUPFAM" id="SSF55666">
    <property type="entry name" value="Ribonuclease PH domain 2-like"/>
    <property type="match status" value="2"/>
</dbReference>
<dbReference type="InterPro" id="IPR036612">
    <property type="entry name" value="KH_dom_type_1_sf"/>
</dbReference>
<dbReference type="InterPro" id="IPR004088">
    <property type="entry name" value="KH_dom_type_1"/>
</dbReference>
<feature type="compositionally biased region" description="Gly residues" evidence="11">
    <location>
        <begin position="789"/>
        <end position="807"/>
    </location>
</feature>
<evidence type="ECO:0000256" key="2">
    <source>
        <dbReference type="ARBA" id="ARBA00012416"/>
    </source>
</evidence>
<dbReference type="InterPro" id="IPR015848">
    <property type="entry name" value="PNPase_PH_RNA-bd_bac/org-type"/>
</dbReference>
<dbReference type="InterPro" id="IPR004087">
    <property type="entry name" value="KH_dom"/>
</dbReference>
<dbReference type="SUPFAM" id="SSF54211">
    <property type="entry name" value="Ribosomal protein S5 domain 2-like"/>
    <property type="match status" value="2"/>
</dbReference>
<dbReference type="GO" id="GO:0003729">
    <property type="term" value="F:mRNA binding"/>
    <property type="evidence" value="ECO:0007669"/>
    <property type="project" value="EnsemblPlants"/>
</dbReference>
<name>A4RTW2_OSTLU</name>
<dbReference type="EC" id="2.7.7.8" evidence="2"/>
<dbReference type="Pfam" id="PF00575">
    <property type="entry name" value="S1"/>
    <property type="match status" value="1"/>
</dbReference>
<dbReference type="Gene3D" id="2.40.50.140">
    <property type="entry name" value="Nucleic acid-binding proteins"/>
    <property type="match status" value="1"/>
</dbReference>
<dbReference type="STRING" id="436017.A4RTW2"/>
<dbReference type="eggNOG" id="KOG1067">
    <property type="taxonomic scope" value="Eukaryota"/>
</dbReference>
<organism evidence="13 14">
    <name type="scientific">Ostreococcus lucimarinus (strain CCE9901)</name>
    <dbReference type="NCBI Taxonomy" id="436017"/>
    <lineage>
        <taxon>Eukaryota</taxon>
        <taxon>Viridiplantae</taxon>
        <taxon>Chlorophyta</taxon>
        <taxon>Mamiellophyceae</taxon>
        <taxon>Mamiellales</taxon>
        <taxon>Bathycoccaceae</taxon>
        <taxon>Ostreococcus</taxon>
    </lineage>
</organism>
<dbReference type="PROSITE" id="PS50126">
    <property type="entry name" value="S1"/>
    <property type="match status" value="1"/>
</dbReference>
<keyword evidence="14" id="KW-1185">Reference proteome</keyword>
<dbReference type="InterPro" id="IPR001247">
    <property type="entry name" value="ExoRNase_PH_dom1"/>
</dbReference>
<gene>
    <name evidence="13" type="ORF">OSTLU_34347</name>
</gene>
<feature type="compositionally biased region" description="Low complexity" evidence="11">
    <location>
        <begin position="1"/>
        <end position="13"/>
    </location>
</feature>
<dbReference type="GO" id="GO:0016036">
    <property type="term" value="P:cellular response to phosphate starvation"/>
    <property type="evidence" value="ECO:0007669"/>
    <property type="project" value="EnsemblPlants"/>
</dbReference>
<dbReference type="InterPro" id="IPR012162">
    <property type="entry name" value="PNPase"/>
</dbReference>
<dbReference type="RefSeq" id="XP_001416565.1">
    <property type="nucleotide sequence ID" value="XM_001416528.1"/>
</dbReference>
<evidence type="ECO:0000256" key="11">
    <source>
        <dbReference type="SAM" id="MobiDB-lite"/>
    </source>
</evidence>
<evidence type="ECO:0000256" key="5">
    <source>
        <dbReference type="ARBA" id="ARBA00022679"/>
    </source>
</evidence>
<dbReference type="Pfam" id="PF00013">
    <property type="entry name" value="KH_1"/>
    <property type="match status" value="1"/>
</dbReference>
<dbReference type="InterPro" id="IPR027408">
    <property type="entry name" value="PNPase/RNase_PH_dom_sf"/>
</dbReference>
<dbReference type="SUPFAM" id="SSF50249">
    <property type="entry name" value="Nucleic acid-binding proteins"/>
    <property type="match status" value="1"/>
</dbReference>
<dbReference type="FunFam" id="3.30.1370.10:FF:000001">
    <property type="entry name" value="Polyribonucleotide nucleotidyltransferase"/>
    <property type="match status" value="1"/>
</dbReference>
<proteinExistence type="inferred from homology"/>
<dbReference type="GO" id="GO:0009570">
    <property type="term" value="C:chloroplast stroma"/>
    <property type="evidence" value="ECO:0007669"/>
    <property type="project" value="TreeGrafter"/>
</dbReference>
<dbReference type="Gramene" id="ABO94858">
    <property type="protein sequence ID" value="ABO94858"/>
    <property type="gene ID" value="OSTLU_34347"/>
</dbReference>
<feature type="region of interest" description="Disordered" evidence="11">
    <location>
        <begin position="1"/>
        <end position="41"/>
    </location>
</feature>
<dbReference type="SMART" id="SM00322">
    <property type="entry name" value="KH"/>
    <property type="match status" value="1"/>
</dbReference>
<dbReference type="HOGENOM" id="CLU_004217_2_2_1"/>
<keyword evidence="4" id="KW-0698">rRNA processing</keyword>
<dbReference type="GO" id="GO:0016120">
    <property type="term" value="P:carotene biosynthetic process"/>
    <property type="evidence" value="ECO:0007669"/>
    <property type="project" value="EnsemblPlants"/>
</dbReference>
<protein>
    <recommendedName>
        <fullName evidence="2">polyribonucleotide nucleotidyltransferase</fullName>
        <ecNumber evidence="2">2.7.7.8</ecNumber>
    </recommendedName>
    <alternativeName>
        <fullName evidence="9">Polynucleotide phosphorylase 1</fullName>
    </alternativeName>
</protein>
<feature type="compositionally biased region" description="Basic and acidic residues" evidence="11">
    <location>
        <begin position="14"/>
        <end position="27"/>
    </location>
</feature>
<dbReference type="Pfam" id="PF03725">
    <property type="entry name" value="RNase_PH_C"/>
    <property type="match status" value="1"/>
</dbReference>
<reference evidence="13 14" key="1">
    <citation type="journal article" date="2007" name="Proc. Natl. Acad. Sci. U.S.A.">
        <title>The tiny eukaryote Ostreococcus provides genomic insights into the paradox of plankton speciation.</title>
        <authorList>
            <person name="Palenik B."/>
            <person name="Grimwood J."/>
            <person name="Aerts A."/>
            <person name="Rouze P."/>
            <person name="Salamov A."/>
            <person name="Putnam N."/>
            <person name="Dupont C."/>
            <person name="Jorgensen R."/>
            <person name="Derelle E."/>
            <person name="Rombauts S."/>
            <person name="Zhou K."/>
            <person name="Otillar R."/>
            <person name="Merchant S.S."/>
            <person name="Podell S."/>
            <person name="Gaasterland T."/>
            <person name="Napoli C."/>
            <person name="Gendler K."/>
            <person name="Manuell A."/>
            <person name="Tai V."/>
            <person name="Vallon O."/>
            <person name="Piganeau G."/>
            <person name="Jancek S."/>
            <person name="Heijde M."/>
            <person name="Jabbari K."/>
            <person name="Bowler C."/>
            <person name="Lohr M."/>
            <person name="Robbens S."/>
            <person name="Werner G."/>
            <person name="Dubchak I."/>
            <person name="Pazour G.J."/>
            <person name="Ren Q."/>
            <person name="Paulsen I."/>
            <person name="Delwiche C."/>
            <person name="Schmutz J."/>
            <person name="Rokhsar D."/>
            <person name="Van de Peer Y."/>
            <person name="Moreau H."/>
            <person name="Grigoriev I.V."/>
        </authorList>
    </citation>
    <scope>NUCLEOTIDE SEQUENCE [LARGE SCALE GENOMIC DNA]</scope>
    <source>
        <strain evidence="13 14">CCE9901</strain>
    </source>
</reference>
<dbReference type="CDD" id="cd02393">
    <property type="entry name" value="KH-I_PNPase"/>
    <property type="match status" value="1"/>
</dbReference>
<dbReference type="CDD" id="cd11364">
    <property type="entry name" value="RNase_PH_PNPase_2"/>
    <property type="match status" value="1"/>
</dbReference>
<evidence type="ECO:0000256" key="6">
    <source>
        <dbReference type="ARBA" id="ARBA00022694"/>
    </source>
</evidence>
<dbReference type="EMBL" id="CP000583">
    <property type="protein sequence ID" value="ABO94858.1"/>
    <property type="molecule type" value="Genomic_DNA"/>
</dbReference>
<dbReference type="OrthoDB" id="437922at2759"/>
<dbReference type="GO" id="GO:0010323">
    <property type="term" value="P:negative regulation of isopentenyl diphosphate biosynthetic process, methylerythritol 4-phosphate pathway"/>
    <property type="evidence" value="ECO:0007669"/>
    <property type="project" value="EnsemblPlants"/>
</dbReference>
<evidence type="ECO:0000256" key="7">
    <source>
        <dbReference type="ARBA" id="ARBA00022695"/>
    </source>
</evidence>
<dbReference type="NCBIfam" id="NF008805">
    <property type="entry name" value="PRK11824.1"/>
    <property type="match status" value="1"/>
</dbReference>
<dbReference type="PROSITE" id="PS50084">
    <property type="entry name" value="KH_TYPE_1"/>
    <property type="match status" value="1"/>
</dbReference>
<dbReference type="AlphaFoldDB" id="A4RTW2"/>
<evidence type="ECO:0000259" key="12">
    <source>
        <dbReference type="PROSITE" id="PS50126"/>
    </source>
</evidence>
<evidence type="ECO:0000256" key="1">
    <source>
        <dbReference type="ARBA" id="ARBA00007404"/>
    </source>
</evidence>